<evidence type="ECO:0000313" key="2">
    <source>
        <dbReference type="Proteomes" id="UP000032679"/>
    </source>
</evidence>
<proteinExistence type="predicted"/>
<dbReference type="GO" id="GO:0017000">
    <property type="term" value="P:antibiotic biosynthetic process"/>
    <property type="evidence" value="ECO:0007669"/>
    <property type="project" value="InterPro"/>
</dbReference>
<sequence>MLAIETDDHADALRTWQALLLHATTVANIPDLRSETRHWGERAVPDSIGYRLVHDYRAHALQIVFGAYTSLPITPRSAWSVETLLTRRPSGLVSPGFDSWDNVDRAIIARIQADVAKAGTLSQFTWGRANHVGIHHPLSRFIPGLHVLTDPPGVAEAGDTMLPRVAVPGFGASERQVISPGHEEQALFDMPMGEASDPLAPYYGAGQADWVAGRAEPLLLGPIRWTLVLTP</sequence>
<accession>A0A0D6MMR0</accession>
<dbReference type="EMBL" id="BALE01000034">
    <property type="protein sequence ID" value="GAN54954.1"/>
    <property type="molecule type" value="Genomic_DNA"/>
</dbReference>
<evidence type="ECO:0000313" key="1">
    <source>
        <dbReference type="EMBL" id="GAN54954.1"/>
    </source>
</evidence>
<protein>
    <submittedName>
        <fullName evidence="1">Penicillin acylase II</fullName>
    </submittedName>
</protein>
<dbReference type="SUPFAM" id="SSF56235">
    <property type="entry name" value="N-terminal nucleophile aminohydrolases (Ntn hydrolases)"/>
    <property type="match status" value="1"/>
</dbReference>
<dbReference type="InterPro" id="IPR029055">
    <property type="entry name" value="Ntn_hydrolases_N"/>
</dbReference>
<dbReference type="Proteomes" id="UP000032679">
    <property type="component" value="Unassembled WGS sequence"/>
</dbReference>
<organism evidence="1 2">
    <name type="scientific">Tanticharoenia sakaeratensis NBRC 103193</name>
    <dbReference type="NCBI Taxonomy" id="1231623"/>
    <lineage>
        <taxon>Bacteria</taxon>
        <taxon>Pseudomonadati</taxon>
        <taxon>Pseudomonadota</taxon>
        <taxon>Alphaproteobacteria</taxon>
        <taxon>Acetobacterales</taxon>
        <taxon>Acetobacteraceae</taxon>
        <taxon>Tanticharoenia</taxon>
    </lineage>
</organism>
<keyword evidence="2" id="KW-1185">Reference proteome</keyword>
<dbReference type="STRING" id="1231623.Tasa_034_038"/>
<dbReference type="GO" id="GO:0016787">
    <property type="term" value="F:hydrolase activity"/>
    <property type="evidence" value="ECO:0007669"/>
    <property type="project" value="InterPro"/>
</dbReference>
<dbReference type="Gene3D" id="3.60.20.10">
    <property type="entry name" value="Glutamine Phosphoribosylpyrophosphate, subunit 1, domain 1"/>
    <property type="match status" value="1"/>
</dbReference>
<dbReference type="OrthoDB" id="9760084at2"/>
<comment type="caution">
    <text evidence="1">The sequence shown here is derived from an EMBL/GenBank/DDBJ whole genome shotgun (WGS) entry which is preliminary data.</text>
</comment>
<gene>
    <name evidence="1" type="ORF">Tasa_034_038</name>
</gene>
<dbReference type="AlphaFoldDB" id="A0A0D6MMR0"/>
<dbReference type="Pfam" id="PF01804">
    <property type="entry name" value="Penicil_amidase"/>
    <property type="match status" value="1"/>
</dbReference>
<reference evidence="1 2" key="1">
    <citation type="submission" date="2012-10" db="EMBL/GenBank/DDBJ databases">
        <title>Genome sequencing of Tanticharoenia sakaeratensis NBRC 103193.</title>
        <authorList>
            <person name="Azuma Y."/>
            <person name="Hadano H."/>
            <person name="Hirakawa H."/>
            <person name="Matsushita K."/>
        </authorList>
    </citation>
    <scope>NUCLEOTIDE SEQUENCE [LARGE SCALE GENOMIC DNA]</scope>
    <source>
        <strain evidence="1 2">NBRC 103193</strain>
    </source>
</reference>
<name>A0A0D6MMR0_9PROT</name>
<dbReference type="InterPro" id="IPR002692">
    <property type="entry name" value="S45"/>
</dbReference>